<dbReference type="PANTHER" id="PTHR35011:SF10">
    <property type="entry name" value="TRAP TRANSPORTER SMALL PERMEASE PROTEIN"/>
    <property type="match status" value="1"/>
</dbReference>
<evidence type="ECO:0000256" key="8">
    <source>
        <dbReference type="ARBA" id="ARBA00038436"/>
    </source>
</evidence>
<evidence type="ECO:0000313" key="11">
    <source>
        <dbReference type="EMBL" id="PLW79201.1"/>
    </source>
</evidence>
<dbReference type="GO" id="GO:0022857">
    <property type="term" value="F:transmembrane transporter activity"/>
    <property type="evidence" value="ECO:0007669"/>
    <property type="project" value="UniProtKB-UniRule"/>
</dbReference>
<keyword evidence="6 9" id="KW-1133">Transmembrane helix</keyword>
<accession>A0A2N5XXH6</accession>
<protein>
    <recommendedName>
        <fullName evidence="9">TRAP transporter small permease protein</fullName>
    </recommendedName>
</protein>
<evidence type="ECO:0000256" key="5">
    <source>
        <dbReference type="ARBA" id="ARBA00022692"/>
    </source>
</evidence>
<evidence type="ECO:0000256" key="7">
    <source>
        <dbReference type="ARBA" id="ARBA00023136"/>
    </source>
</evidence>
<keyword evidence="3" id="KW-1003">Cell membrane</keyword>
<sequence>MNFDENNGGGGLVAPSNLTRLIGGLAFMASIVSAALIILTLAVTGFSVFRRYFIGHPLTWSDELSGFLVVAIVMLGAAEVLRKGEHVSVDIFSENATGRKRWILEFWSNLSIAIVAAVLCVSAINSVQFSLMFGIYSDSYLEAPLWIPQSFLVVGAGLLCLLAAAKCLDLIFVRNRP</sequence>
<comment type="caution">
    <text evidence="11">The sequence shown here is derived from an EMBL/GenBank/DDBJ whole genome shotgun (WGS) entry which is preliminary data.</text>
</comment>
<dbReference type="OrthoDB" id="7866592at2"/>
<dbReference type="GO" id="GO:0015740">
    <property type="term" value="P:C4-dicarboxylate transport"/>
    <property type="evidence" value="ECO:0007669"/>
    <property type="project" value="TreeGrafter"/>
</dbReference>
<gene>
    <name evidence="11" type="ORF">C0081_02985</name>
</gene>
<name>A0A2N5XXH6_9HYPH</name>
<keyword evidence="12" id="KW-1185">Reference proteome</keyword>
<evidence type="ECO:0000256" key="3">
    <source>
        <dbReference type="ARBA" id="ARBA00022475"/>
    </source>
</evidence>
<comment type="function">
    <text evidence="9">Part of the tripartite ATP-independent periplasmic (TRAP) transport system.</text>
</comment>
<keyword evidence="5 9" id="KW-0812">Transmembrane</keyword>
<evidence type="ECO:0000259" key="10">
    <source>
        <dbReference type="Pfam" id="PF04290"/>
    </source>
</evidence>
<keyword evidence="2 9" id="KW-0813">Transport</keyword>
<evidence type="ECO:0000256" key="6">
    <source>
        <dbReference type="ARBA" id="ARBA00022989"/>
    </source>
</evidence>
<comment type="subunit">
    <text evidence="9">The complex comprises the extracytoplasmic solute receptor protein and the two transmembrane proteins.</text>
</comment>
<dbReference type="AlphaFoldDB" id="A0A2N5XXH6"/>
<dbReference type="InterPro" id="IPR007387">
    <property type="entry name" value="TRAP_DctQ"/>
</dbReference>
<evidence type="ECO:0000256" key="4">
    <source>
        <dbReference type="ARBA" id="ARBA00022519"/>
    </source>
</evidence>
<evidence type="ECO:0000256" key="1">
    <source>
        <dbReference type="ARBA" id="ARBA00004429"/>
    </source>
</evidence>
<keyword evidence="7 9" id="KW-0472">Membrane</keyword>
<feature type="transmembrane region" description="Helical" evidence="9">
    <location>
        <begin position="102"/>
        <end position="125"/>
    </location>
</feature>
<dbReference type="PANTHER" id="PTHR35011">
    <property type="entry name" value="2,3-DIKETO-L-GULONATE TRAP TRANSPORTER SMALL PERMEASE PROTEIN YIAM"/>
    <property type="match status" value="1"/>
</dbReference>
<evidence type="ECO:0000313" key="12">
    <source>
        <dbReference type="Proteomes" id="UP000234881"/>
    </source>
</evidence>
<proteinExistence type="inferred from homology"/>
<feature type="transmembrane region" description="Helical" evidence="9">
    <location>
        <begin position="64"/>
        <end position="81"/>
    </location>
</feature>
<evidence type="ECO:0000256" key="9">
    <source>
        <dbReference type="RuleBase" id="RU369079"/>
    </source>
</evidence>
<dbReference type="EMBL" id="PKUQ01000001">
    <property type="protein sequence ID" value="PLW79201.1"/>
    <property type="molecule type" value="Genomic_DNA"/>
</dbReference>
<reference evidence="11 12" key="1">
    <citation type="submission" date="2018-01" db="EMBL/GenBank/DDBJ databases">
        <title>The draft genome sequence of Cohaesibacter sp. H1304.</title>
        <authorList>
            <person name="Wang N.-N."/>
            <person name="Du Z.-J."/>
        </authorList>
    </citation>
    <scope>NUCLEOTIDE SEQUENCE [LARGE SCALE GENOMIC DNA]</scope>
    <source>
        <strain evidence="11 12">H1304</strain>
    </source>
</reference>
<dbReference type="Proteomes" id="UP000234881">
    <property type="component" value="Unassembled WGS sequence"/>
</dbReference>
<comment type="subcellular location">
    <subcellularLocation>
        <location evidence="1 9">Cell inner membrane</location>
        <topology evidence="1 9">Multi-pass membrane protein</topology>
    </subcellularLocation>
</comment>
<dbReference type="GO" id="GO:0005886">
    <property type="term" value="C:plasma membrane"/>
    <property type="evidence" value="ECO:0007669"/>
    <property type="project" value="UniProtKB-SubCell"/>
</dbReference>
<dbReference type="Pfam" id="PF04290">
    <property type="entry name" value="DctQ"/>
    <property type="match status" value="1"/>
</dbReference>
<feature type="transmembrane region" description="Helical" evidence="9">
    <location>
        <begin position="145"/>
        <end position="168"/>
    </location>
</feature>
<comment type="similarity">
    <text evidence="8 9">Belongs to the TRAP transporter small permease family.</text>
</comment>
<feature type="domain" description="Tripartite ATP-independent periplasmic transporters DctQ component" evidence="10">
    <location>
        <begin position="42"/>
        <end position="170"/>
    </location>
</feature>
<dbReference type="InterPro" id="IPR055348">
    <property type="entry name" value="DctQ"/>
</dbReference>
<keyword evidence="4 9" id="KW-0997">Cell inner membrane</keyword>
<organism evidence="11 12">
    <name type="scientific">Cohaesibacter celericrescens</name>
    <dbReference type="NCBI Taxonomy" id="2067669"/>
    <lineage>
        <taxon>Bacteria</taxon>
        <taxon>Pseudomonadati</taxon>
        <taxon>Pseudomonadota</taxon>
        <taxon>Alphaproteobacteria</taxon>
        <taxon>Hyphomicrobiales</taxon>
        <taxon>Cohaesibacteraceae</taxon>
    </lineage>
</organism>
<feature type="transmembrane region" description="Helical" evidence="9">
    <location>
        <begin position="21"/>
        <end position="44"/>
    </location>
</feature>
<evidence type="ECO:0000256" key="2">
    <source>
        <dbReference type="ARBA" id="ARBA00022448"/>
    </source>
</evidence>